<dbReference type="PANTHER" id="PTHR43333:SF1">
    <property type="entry name" value="D-ISOMER SPECIFIC 2-HYDROXYACID DEHYDROGENASE NAD-BINDING DOMAIN-CONTAINING PROTEIN"/>
    <property type="match status" value="1"/>
</dbReference>
<keyword evidence="2" id="KW-0520">NAD</keyword>
<organism evidence="4">
    <name type="scientific">marine metagenome</name>
    <dbReference type="NCBI Taxonomy" id="408172"/>
    <lineage>
        <taxon>unclassified sequences</taxon>
        <taxon>metagenomes</taxon>
        <taxon>ecological metagenomes</taxon>
    </lineage>
</organism>
<proteinExistence type="predicted"/>
<dbReference type="EMBL" id="UINC01006234">
    <property type="protein sequence ID" value="SVA26304.1"/>
    <property type="molecule type" value="Genomic_DNA"/>
</dbReference>
<sequence>MNIFVSITLNPRELEQLVSLSSDVNFFVHDEFSEDEPPHPDFLKSSICFGNVPAHWLELHPNLEWIQLISVGFGEYLEIDQNSLSQNFCMTNLKGFFAEPVAQSMLAGLLSLFRGMDQFVFLKERSEWVGEPLRGQLKSLKNSRVVLYGYGSINQEFEKLLKPFDCSMKIIKSSNTLDELDHALTEADVVASVVPDHPNTRNVFNFNRLKRFKSNAVFLNFGRGSAVDEEALSHFLMNKLIGGAVIDVTLEEPLPLDHPFWECPKTIITQHSAGGTSDEISKKISWFSENFYHFLRGEKLISPANFELGF</sequence>
<dbReference type="Gene3D" id="3.40.50.720">
    <property type="entry name" value="NAD(P)-binding Rossmann-like Domain"/>
    <property type="match status" value="2"/>
</dbReference>
<keyword evidence="1" id="KW-0560">Oxidoreductase</keyword>
<name>A0A381UEB6_9ZZZZ</name>
<gene>
    <name evidence="4" type="ORF">METZ01_LOCUS79158</name>
</gene>
<dbReference type="InterPro" id="IPR036291">
    <property type="entry name" value="NAD(P)-bd_dom_sf"/>
</dbReference>
<dbReference type="SUPFAM" id="SSF51735">
    <property type="entry name" value="NAD(P)-binding Rossmann-fold domains"/>
    <property type="match status" value="1"/>
</dbReference>
<dbReference type="PANTHER" id="PTHR43333">
    <property type="entry name" value="2-HACID_DH_C DOMAIN-CONTAINING PROTEIN"/>
    <property type="match status" value="1"/>
</dbReference>
<reference evidence="4" key="1">
    <citation type="submission" date="2018-05" db="EMBL/GenBank/DDBJ databases">
        <authorList>
            <person name="Lanie J.A."/>
            <person name="Ng W.-L."/>
            <person name="Kazmierczak K.M."/>
            <person name="Andrzejewski T.M."/>
            <person name="Davidsen T.M."/>
            <person name="Wayne K.J."/>
            <person name="Tettelin H."/>
            <person name="Glass J.I."/>
            <person name="Rusch D."/>
            <person name="Podicherti R."/>
            <person name="Tsui H.-C.T."/>
            <person name="Winkler M.E."/>
        </authorList>
    </citation>
    <scope>NUCLEOTIDE SEQUENCE</scope>
</reference>
<dbReference type="GO" id="GO:0051287">
    <property type="term" value="F:NAD binding"/>
    <property type="evidence" value="ECO:0007669"/>
    <property type="project" value="InterPro"/>
</dbReference>
<evidence type="ECO:0000256" key="1">
    <source>
        <dbReference type="ARBA" id="ARBA00023002"/>
    </source>
</evidence>
<dbReference type="GO" id="GO:0016491">
    <property type="term" value="F:oxidoreductase activity"/>
    <property type="evidence" value="ECO:0007669"/>
    <property type="project" value="UniProtKB-KW"/>
</dbReference>
<dbReference type="InterPro" id="IPR006140">
    <property type="entry name" value="D-isomer_DH_NAD-bd"/>
</dbReference>
<dbReference type="Pfam" id="PF02826">
    <property type="entry name" value="2-Hacid_dh_C"/>
    <property type="match status" value="1"/>
</dbReference>
<evidence type="ECO:0000259" key="3">
    <source>
        <dbReference type="Pfam" id="PF02826"/>
    </source>
</evidence>
<feature type="domain" description="D-isomer specific 2-hydroxyacid dehydrogenase NAD-binding" evidence="3">
    <location>
        <begin position="107"/>
        <end position="273"/>
    </location>
</feature>
<evidence type="ECO:0000313" key="4">
    <source>
        <dbReference type="EMBL" id="SVA26304.1"/>
    </source>
</evidence>
<protein>
    <recommendedName>
        <fullName evidence="3">D-isomer specific 2-hydroxyacid dehydrogenase NAD-binding domain-containing protein</fullName>
    </recommendedName>
</protein>
<accession>A0A381UEB6</accession>
<dbReference type="AlphaFoldDB" id="A0A381UEB6"/>
<evidence type="ECO:0000256" key="2">
    <source>
        <dbReference type="ARBA" id="ARBA00023027"/>
    </source>
</evidence>